<dbReference type="HOGENOM" id="CLU_2495864_0_0_11"/>
<accession>V9XPX0</accession>
<organism evidence="1 2">
    <name type="scientific">Rhodococcus pyridinivorans SB3094</name>
    <dbReference type="NCBI Taxonomy" id="1435356"/>
    <lineage>
        <taxon>Bacteria</taxon>
        <taxon>Bacillati</taxon>
        <taxon>Actinomycetota</taxon>
        <taxon>Actinomycetes</taxon>
        <taxon>Mycobacteriales</taxon>
        <taxon>Nocardiaceae</taxon>
        <taxon>Rhodococcus</taxon>
    </lineage>
</organism>
<keyword evidence="1" id="KW-0614">Plasmid</keyword>
<dbReference type="InterPro" id="IPR020323">
    <property type="entry name" value="DUF2716"/>
</dbReference>
<sequence>MDWQHTCYRLDAAVHASTPDTEWRVPVYPNGDYYIFLREDLSEGTFGHPWEQTLCVFGERLLASLGRTLATWLPITRIDGLRPDDA</sequence>
<gene>
    <name evidence="1" type="ORF">Y013_25235</name>
</gene>
<geneLocation type="plasmid" evidence="2">
    <name>1</name>
</geneLocation>
<dbReference type="PATRIC" id="fig|1435356.3.peg.5088"/>
<dbReference type="KEGG" id="rpy:Y013_25235"/>
<evidence type="ECO:0008006" key="3">
    <source>
        <dbReference type="Google" id="ProtNLM"/>
    </source>
</evidence>
<dbReference type="Pfam" id="PF10898">
    <property type="entry name" value="DUF2716"/>
    <property type="match status" value="1"/>
</dbReference>
<protein>
    <recommendedName>
        <fullName evidence="3">DUF2716 domain-containing protein</fullName>
    </recommendedName>
</protein>
<dbReference type="Proteomes" id="UP000018781">
    <property type="component" value="Plasmid unnamed"/>
</dbReference>
<proteinExistence type="predicted"/>
<dbReference type="EMBL" id="CP006997">
    <property type="protein sequence ID" value="AHD24055.1"/>
    <property type="molecule type" value="Genomic_DNA"/>
</dbReference>
<reference evidence="1 2" key="1">
    <citation type="journal article" date="2014" name="Genome Announc.">
        <title>Complete Genome of Rhodococcus pyridinivorans SB3094, a Methyl-Ethyl-Ketone-Degrading Bacterium Used for Bioaugmentation.</title>
        <authorList>
            <person name="Dueholm M.S."/>
            <person name="Albertsen M."/>
            <person name="D'Imperio S."/>
            <person name="Tale V.P."/>
            <person name="Lewis D."/>
            <person name="Nielsen P.H."/>
            <person name="Nielsen J.L."/>
        </authorList>
    </citation>
    <scope>NUCLEOTIDE SEQUENCE [LARGE SCALE GENOMIC DNA]</scope>
    <source>
        <strain evidence="2">SB3094</strain>
        <plasmid evidence="2">1</plasmid>
    </source>
</reference>
<name>V9XPX0_9NOCA</name>
<evidence type="ECO:0000313" key="1">
    <source>
        <dbReference type="EMBL" id="AHD24055.1"/>
    </source>
</evidence>
<dbReference type="AlphaFoldDB" id="V9XPX0"/>
<evidence type="ECO:0000313" key="2">
    <source>
        <dbReference type="Proteomes" id="UP000018781"/>
    </source>
</evidence>